<dbReference type="Proteomes" id="UP000184028">
    <property type="component" value="Unassembled WGS sequence"/>
</dbReference>
<dbReference type="GO" id="GO:0004386">
    <property type="term" value="F:helicase activity"/>
    <property type="evidence" value="ECO:0007669"/>
    <property type="project" value="UniProtKB-KW"/>
</dbReference>
<dbReference type="PANTHER" id="PTHR41313">
    <property type="entry name" value="ADENINE-SPECIFIC METHYLTRANSFERASE"/>
    <property type="match status" value="1"/>
</dbReference>
<keyword evidence="5" id="KW-0378">Hydrolase</keyword>
<evidence type="ECO:0000313" key="5">
    <source>
        <dbReference type="EMBL" id="SHM88136.1"/>
    </source>
</evidence>
<dbReference type="STRING" id="946677.SAMN05444484_1129"/>
<dbReference type="GO" id="GO:0008170">
    <property type="term" value="F:N-methyltransferase activity"/>
    <property type="evidence" value="ECO:0007669"/>
    <property type="project" value="InterPro"/>
</dbReference>
<dbReference type="PRINTS" id="PR00507">
    <property type="entry name" value="N12N6MTFRASE"/>
</dbReference>
<keyword evidence="2" id="KW-0175">Coiled coil</keyword>
<dbReference type="SUPFAM" id="SSF52540">
    <property type="entry name" value="P-loop containing nucleoside triphosphate hydrolases"/>
    <property type="match status" value="2"/>
</dbReference>
<organism evidence="5 6">
    <name type="scientific">Flavobacterium chilense</name>
    <dbReference type="NCBI Taxonomy" id="946677"/>
    <lineage>
        <taxon>Bacteria</taxon>
        <taxon>Pseudomonadati</taxon>
        <taxon>Bacteroidota</taxon>
        <taxon>Flavobacteriia</taxon>
        <taxon>Flavobacteriales</taxon>
        <taxon>Flavobacteriaceae</taxon>
        <taxon>Flavobacterium</taxon>
    </lineage>
</organism>
<dbReference type="SMART" id="SM00490">
    <property type="entry name" value="HELICc"/>
    <property type="match status" value="1"/>
</dbReference>
<dbReference type="PROSITE" id="PS51194">
    <property type="entry name" value="HELICASE_CTER"/>
    <property type="match status" value="1"/>
</dbReference>
<keyword evidence="5" id="KW-0067">ATP-binding</keyword>
<feature type="coiled-coil region" evidence="2">
    <location>
        <begin position="1544"/>
        <end position="1592"/>
    </location>
</feature>
<dbReference type="InterPro" id="IPR052933">
    <property type="entry name" value="DNA_Protect_Modify"/>
</dbReference>
<dbReference type="Pfam" id="PF02384">
    <property type="entry name" value="N6_Mtase"/>
    <property type="match status" value="1"/>
</dbReference>
<gene>
    <name evidence="5" type="ORF">SAMN05444484_1129</name>
</gene>
<feature type="domain" description="Helicase C-terminal" evidence="4">
    <location>
        <begin position="1344"/>
        <end position="1523"/>
    </location>
</feature>
<dbReference type="Gene3D" id="3.40.50.300">
    <property type="entry name" value="P-loop containing nucleotide triphosphate hydrolases"/>
    <property type="match status" value="2"/>
</dbReference>
<reference evidence="6" key="1">
    <citation type="submission" date="2016-11" db="EMBL/GenBank/DDBJ databases">
        <authorList>
            <person name="Varghese N."/>
            <person name="Submissions S."/>
        </authorList>
    </citation>
    <scope>NUCLEOTIDE SEQUENCE [LARGE SCALE GENOMIC DNA]</scope>
    <source>
        <strain evidence="6">DSM 24724</strain>
    </source>
</reference>
<feature type="region of interest" description="Disordered" evidence="3">
    <location>
        <begin position="472"/>
        <end position="493"/>
    </location>
</feature>
<dbReference type="InterPro" id="IPR001650">
    <property type="entry name" value="Helicase_C-like"/>
</dbReference>
<keyword evidence="5" id="KW-0547">Nucleotide-binding</keyword>
<accession>A0A1M7MBC8</accession>
<dbReference type="InterPro" id="IPR029063">
    <property type="entry name" value="SAM-dependent_MTases_sf"/>
</dbReference>
<dbReference type="InterPro" id="IPR003356">
    <property type="entry name" value="DNA_methylase_A-5"/>
</dbReference>
<evidence type="ECO:0000256" key="3">
    <source>
        <dbReference type="SAM" id="MobiDB-lite"/>
    </source>
</evidence>
<protein>
    <submittedName>
        <fullName evidence="5">Helicase conserved C-terminal domain-containing protein</fullName>
    </submittedName>
</protein>
<evidence type="ECO:0000256" key="2">
    <source>
        <dbReference type="SAM" id="Coils"/>
    </source>
</evidence>
<dbReference type="EMBL" id="FRBT01000012">
    <property type="protein sequence ID" value="SHM88136.1"/>
    <property type="molecule type" value="Genomic_DNA"/>
</dbReference>
<keyword evidence="5" id="KW-0347">Helicase</keyword>
<evidence type="ECO:0000256" key="1">
    <source>
        <dbReference type="ARBA" id="ARBA00006594"/>
    </source>
</evidence>
<name>A0A1M7MBC8_9FLAO</name>
<proteinExistence type="inferred from homology"/>
<comment type="similarity">
    <text evidence="1">Belongs to the N(4)/N(6)-methyltransferase family.</text>
</comment>
<dbReference type="InterPro" id="IPR027417">
    <property type="entry name" value="P-loop_NTPase"/>
</dbReference>
<dbReference type="Gene3D" id="3.40.50.150">
    <property type="entry name" value="Vaccinia Virus protein VP39"/>
    <property type="match status" value="1"/>
</dbReference>
<evidence type="ECO:0000313" key="6">
    <source>
        <dbReference type="Proteomes" id="UP000184028"/>
    </source>
</evidence>
<evidence type="ECO:0000259" key="4">
    <source>
        <dbReference type="PROSITE" id="PS51194"/>
    </source>
</evidence>
<dbReference type="PANTHER" id="PTHR41313:SF1">
    <property type="entry name" value="DNA METHYLASE ADENINE-SPECIFIC DOMAIN-CONTAINING PROTEIN"/>
    <property type="match status" value="1"/>
</dbReference>
<feature type="coiled-coil region" evidence="2">
    <location>
        <begin position="1077"/>
        <end position="1104"/>
    </location>
</feature>
<feature type="compositionally biased region" description="Polar residues" evidence="3">
    <location>
        <begin position="472"/>
        <end position="484"/>
    </location>
</feature>
<dbReference type="RefSeq" id="WP_073075470.1">
    <property type="nucleotide sequence ID" value="NZ_FRBT01000012.1"/>
</dbReference>
<keyword evidence="6" id="KW-1185">Reference proteome</keyword>
<sequence length="1799" mass="204341">MGFSKKQHLKQNIDALRIAFKLEKEKQQATVGERLLMMQYSGFGGLKFVLNPIENEIDINNWRKTEHALFSLTQELHQLLKENSEDEKQYRRYLDSMKSSVLTAFYTPPQVIDAISSTLRDSGLNIGKLLEPSAGIGSFMQSFSENQQANSTAYEKDLLTGKILKQLYPESTIRIGGFEEIPEKEQNTYDVIASNIPFGDTSVFDLSYSRSKDGAKIQASRSIHNYFFLKGTDMLRDGGVLAFITSQGVLNSPKNEPIRRALMQENNLVSAVRLPNNLFTEYAGTEVGSDLIILQKNTMKHGLTETEQLFCQSKLTEFSTLSNAIFEDNTKIVHTDKKLDTDPYGQPALIYTHKNGVEGIAKDLKKILSEDFDKHLNIGLYGGERNNKPVIPIPTRLIQPVMIPQKTQPLSVTSTNQKHTQEVRQLSLFDLFENTQQGLVSVATIAKVSQTKKKLSTAKRVTKGRQTNLFSSFSQQSYTSPAEPSRNKNSSESKQMVIGDLFPQENGSGLSEAQLITTILPEPVVYKGVIKAFHRNECLVVDNGWLGYLKDVEKDMEKAVFHPLQVSQSQKIRTQAYIEVRDAYLDLYEKETTKHTEHKQEREKLNSLYDAFVKKYGNLNSADTIKLIKTDSAGKEMPYLERVVGGVVHKADIFQRPVSFSTTSLATDNPDEALASSLNKYGNVNLAYMSEISGMSSDNLKSALNGRIFYNPLEKEYEIAERWIAGNVVEKAQAVRTYLNGNPNDTEAKESLAVLEEARPRPIEFEELDFNLGERWIPRGIYARFASHLFDTDVNIHYSESTDDFSISCKQKNVHIWDKYAVKSESRTFDGITLLKHALVNTTPDITKKITIDDKEVKVRDMEAIQMANTKIDDIRTGFTDWLHAQNDEFKKRLTHQYNDMFNCFVRPQYNGSHQEFPGLDRKALGIEDLYSSQKDAVWMIKLNGGAICDHEVGAGKTLIMCTASQEMKRLGMTHKPMIIGLKANVHEIAETYRNAYPHAKILYPGKEDFTPLKRQRIFGDIKNNDWDCVILTHDQFGMIPQSPEMQKEILGAELESVEQSLIVLKAQGKEISTGMLKGVIIRKQNLEVKLKTLEHDIANRKDDVVDFKMMGIDHLLVDESHRFKNLMFNTRHERVAGLGNQQGSQKAMNLLFAIRTIQERTGKDMGATFLSGTTISNSLTELYLLFKYLRPKALEKQGINCFDAWSAIYARKTTDYEFSVANNIVQKERFRFFIKVPELAQFYSEITDYRTAKDIGIDRPDKTEILHNIPPTPEQEIFIKNLMEFAKSGNATLLGRAPLSPSEEKAKMLIATDYARKMSLDMRMISQHYEDHPDSKASHCATKLAEYYNRFNAQKGTQFVFSDLGTYKPNDWNVYSEIKRKMVENHSIPPHEIRFIQEAKNDKQRKEFINGMNEGKIRVLFGSTDMLGTGVNAQKRAVAVHHLDTPWRPSDLAQRDGRAIRKGNEIAKHFAGNNVDVIIYAVEKSLDSYKFNLLYNKQLFIDQLKNNNLGKRTIDEGGMDEKSGMNFSEYVAILSGNTDLLDKAKLEKQIAGLESEKQAFNRSKFSAKYKLQDFTELLDSAQSRLNRMNLDWGNLQMRIQKRSDGTIANPLLLDGLPTNVDIKQIGVKLNQLADKSRTGGQYEEIGSLYGFTLLVKTEMSEKENVDIRVNRFLVKGEGNIKYTYNNGLIAKDPETASMNFLKALEKLPNYIDQEQKKITEIQRDLPVLQEVVAGQWSKEIRLSELKTDLATVERKIQLSITPEAKEIDVEQIEKQKETSNISENIVRTKGIHLPRGVS</sequence>
<dbReference type="SUPFAM" id="SSF53335">
    <property type="entry name" value="S-adenosyl-L-methionine-dependent methyltransferases"/>
    <property type="match status" value="1"/>
</dbReference>
<dbReference type="Pfam" id="PF00271">
    <property type="entry name" value="Helicase_C"/>
    <property type="match status" value="1"/>
</dbReference>
<dbReference type="GO" id="GO:0003677">
    <property type="term" value="F:DNA binding"/>
    <property type="evidence" value="ECO:0007669"/>
    <property type="project" value="InterPro"/>
</dbReference>